<feature type="region of interest" description="Disordered" evidence="1">
    <location>
        <begin position="103"/>
        <end position="149"/>
    </location>
</feature>
<comment type="caution">
    <text evidence="4">The sequence shown here is derived from an EMBL/GenBank/DDBJ whole genome shotgun (WGS) entry which is preliminary data.</text>
</comment>
<evidence type="ECO:0000313" key="5">
    <source>
        <dbReference type="Proteomes" id="UP001055712"/>
    </source>
</evidence>
<keyword evidence="5" id="KW-1185">Reference proteome</keyword>
<dbReference type="Proteomes" id="UP001055712">
    <property type="component" value="Unassembled WGS sequence"/>
</dbReference>
<reference evidence="4" key="1">
    <citation type="journal article" date="2019" name="Plant J.">
        <title>Chlorella vulgaris genome assembly and annotation reveals the molecular basis for metabolic acclimation to high light conditions.</title>
        <authorList>
            <person name="Cecchin M."/>
            <person name="Marcolungo L."/>
            <person name="Rossato M."/>
            <person name="Girolomoni L."/>
            <person name="Cosentino E."/>
            <person name="Cuine S."/>
            <person name="Li-Beisson Y."/>
            <person name="Delledonne M."/>
            <person name="Ballottari M."/>
        </authorList>
    </citation>
    <scope>NUCLEOTIDE SEQUENCE</scope>
    <source>
        <strain evidence="4">211/11P</strain>
    </source>
</reference>
<evidence type="ECO:0000256" key="1">
    <source>
        <dbReference type="SAM" id="MobiDB-lite"/>
    </source>
</evidence>
<proteinExistence type="predicted"/>
<evidence type="ECO:0000313" key="2">
    <source>
        <dbReference type="EMBL" id="KAI3428637.1"/>
    </source>
</evidence>
<gene>
    <name evidence="2" type="ORF">D9Q98_007460</name>
    <name evidence="3" type="ORF">D9Q98_007463</name>
    <name evidence="4" type="ORF">D9Q98_010365</name>
</gene>
<feature type="region of interest" description="Disordered" evidence="1">
    <location>
        <begin position="289"/>
        <end position="311"/>
    </location>
</feature>
<accession>A0A9D4TS57</accession>
<dbReference type="EMBL" id="SIDB01000009">
    <property type="protein sequence ID" value="KAI3428637.1"/>
    <property type="molecule type" value="Genomic_DNA"/>
</dbReference>
<protein>
    <submittedName>
        <fullName evidence="4">Uncharacterized protein</fullName>
    </submittedName>
</protein>
<evidence type="ECO:0000313" key="4">
    <source>
        <dbReference type="EMBL" id="KAI3432780.1"/>
    </source>
</evidence>
<feature type="compositionally biased region" description="Low complexity" evidence="1">
    <location>
        <begin position="202"/>
        <end position="218"/>
    </location>
</feature>
<dbReference type="EMBL" id="SIDB01000009">
    <property type="protein sequence ID" value="KAI3428640.1"/>
    <property type="molecule type" value="Genomic_DNA"/>
</dbReference>
<dbReference type="AlphaFoldDB" id="A0A9D4TS57"/>
<reference evidence="4" key="2">
    <citation type="submission" date="2020-11" db="EMBL/GenBank/DDBJ databases">
        <authorList>
            <person name="Cecchin M."/>
            <person name="Marcolungo L."/>
            <person name="Rossato M."/>
            <person name="Girolomoni L."/>
            <person name="Cosentino E."/>
            <person name="Cuine S."/>
            <person name="Li-Beisson Y."/>
            <person name="Delledonne M."/>
            <person name="Ballottari M."/>
        </authorList>
    </citation>
    <scope>NUCLEOTIDE SEQUENCE</scope>
    <source>
        <strain evidence="4">211/11P</strain>
        <tissue evidence="4">Whole cell</tissue>
    </source>
</reference>
<feature type="compositionally biased region" description="Low complexity" evidence="1">
    <location>
        <begin position="175"/>
        <end position="184"/>
    </location>
</feature>
<feature type="compositionally biased region" description="Low complexity" evidence="1">
    <location>
        <begin position="228"/>
        <end position="244"/>
    </location>
</feature>
<dbReference type="EMBL" id="SIDB01000005">
    <property type="protein sequence ID" value="KAI3432780.1"/>
    <property type="molecule type" value="Genomic_DNA"/>
</dbReference>
<organism evidence="4 5">
    <name type="scientific">Chlorella vulgaris</name>
    <name type="common">Green alga</name>
    <dbReference type="NCBI Taxonomy" id="3077"/>
    <lineage>
        <taxon>Eukaryota</taxon>
        <taxon>Viridiplantae</taxon>
        <taxon>Chlorophyta</taxon>
        <taxon>core chlorophytes</taxon>
        <taxon>Trebouxiophyceae</taxon>
        <taxon>Chlorellales</taxon>
        <taxon>Chlorellaceae</taxon>
        <taxon>Chlorella clade</taxon>
        <taxon>Chlorella</taxon>
    </lineage>
</organism>
<evidence type="ECO:0000313" key="3">
    <source>
        <dbReference type="EMBL" id="KAI3428640.1"/>
    </source>
</evidence>
<feature type="compositionally biased region" description="Low complexity" evidence="1">
    <location>
        <begin position="298"/>
        <end position="311"/>
    </location>
</feature>
<sequence>MTQQCLRSFLQAHHIFPTRLDDVVDPITGLARGDLIVMEVANKTKLPSEIVVSDEQGAVLATIRVRPVSSLPPAPGAPAAAGGSAGGYAGAVRGGVPLGPAAAAAVPPTPPAVPPPASPPTTSVPLAGSAARPPAARSAPAPAPPPSAAAAAGVVPAALPPAAHSAPAPAPPPSAAAASGVVPAAQPPAEPAAAVPPPSPSPDMAAGLASPSPAGLAAPLPPSPPSPSSSSLVPLGAATRSRSATRGRHPEPRGTSLKRQCTVAGKNRFHQLSGTDGMDADLDVVAGRSAAPGDVDMPAADGSSPSAGGGC</sequence>
<name>A0A9D4TS57_CHLVU</name>
<feature type="compositionally biased region" description="Low complexity" evidence="1">
    <location>
        <begin position="120"/>
        <end position="140"/>
    </location>
</feature>
<feature type="compositionally biased region" description="Pro residues" evidence="1">
    <location>
        <begin position="107"/>
        <end position="119"/>
    </location>
</feature>
<feature type="compositionally biased region" description="Pro residues" evidence="1">
    <location>
        <begin position="185"/>
        <end position="201"/>
    </location>
</feature>
<feature type="region of interest" description="Disordered" evidence="1">
    <location>
        <begin position="161"/>
        <end position="260"/>
    </location>
</feature>